<dbReference type="PROSITE" id="PS00107">
    <property type="entry name" value="PROTEIN_KINASE_ATP"/>
    <property type="match status" value="1"/>
</dbReference>
<evidence type="ECO:0000259" key="6">
    <source>
        <dbReference type="PROSITE" id="PS50011"/>
    </source>
</evidence>
<keyword evidence="3 4" id="KW-0067">ATP-binding</keyword>
<dbReference type="InterPro" id="IPR011009">
    <property type="entry name" value="Kinase-like_dom_sf"/>
</dbReference>
<dbReference type="SMART" id="SM00220">
    <property type="entry name" value="S_TKc"/>
    <property type="match status" value="1"/>
</dbReference>
<dbReference type="InterPro" id="IPR050235">
    <property type="entry name" value="CK1_Ser-Thr_kinase"/>
</dbReference>
<dbReference type="GO" id="GO:0004674">
    <property type="term" value="F:protein serine/threonine kinase activity"/>
    <property type="evidence" value="ECO:0007669"/>
    <property type="project" value="UniProtKB-KW"/>
</dbReference>
<dbReference type="EC" id="2.7.11.1" evidence="1"/>
<evidence type="ECO:0000313" key="8">
    <source>
        <dbReference type="WBParaSite" id="TMUE_1000003767.1"/>
    </source>
</evidence>
<sequence length="339" mass="38453">MDMEIEEIITVGSLIGGRWLVQRRLGKGGYGMVFAVEDIKGTGKFAMKVEIRKRTLSKLRKEVFILKKLARSTHACRYVDSGRHEQIEYLVMTKTGHDLHELRKKTKNKRFDIAAILQIGIQCIEALRDLHEIGFIHRDVKPSNFTIGISKSGKQTIYLLDFGLAFQFGTYGRSHPRSGRSSFHGTLRYASFNAHGEKALGMHDDLIALFYTLAELYRGHLPWSGEEGKYHLGLAKLKADINDMFGDMPNEIVDVYKRLVRKSCEDPVDHGGIIETFVAAATRIGAPGRLNLNFAHSLDDSIASVSTASLVSEKNLKDTRKKKKWKSYFHFPRRHSKML</sequence>
<evidence type="ECO:0000256" key="4">
    <source>
        <dbReference type="PROSITE-ProRule" id="PRU10141"/>
    </source>
</evidence>
<dbReference type="GO" id="GO:0005524">
    <property type="term" value="F:ATP binding"/>
    <property type="evidence" value="ECO:0007669"/>
    <property type="project" value="UniProtKB-UniRule"/>
</dbReference>
<evidence type="ECO:0000256" key="2">
    <source>
        <dbReference type="ARBA" id="ARBA00022741"/>
    </source>
</evidence>
<dbReference type="Pfam" id="PF00069">
    <property type="entry name" value="Pkinase"/>
    <property type="match status" value="1"/>
</dbReference>
<keyword evidence="5" id="KW-0418">Kinase</keyword>
<evidence type="ECO:0000256" key="3">
    <source>
        <dbReference type="ARBA" id="ARBA00022840"/>
    </source>
</evidence>
<evidence type="ECO:0000256" key="1">
    <source>
        <dbReference type="ARBA" id="ARBA00012513"/>
    </source>
</evidence>
<dbReference type="Gene3D" id="1.10.510.10">
    <property type="entry name" value="Transferase(Phosphotransferase) domain 1"/>
    <property type="match status" value="1"/>
</dbReference>
<dbReference type="InterPro" id="IPR008271">
    <property type="entry name" value="Ser/Thr_kinase_AS"/>
</dbReference>
<name>A0A5S6Q9Y0_TRIMR</name>
<feature type="binding site" evidence="4">
    <location>
        <position position="48"/>
    </location>
    <ligand>
        <name>ATP</name>
        <dbReference type="ChEBI" id="CHEBI:30616"/>
    </ligand>
</feature>
<evidence type="ECO:0000313" key="7">
    <source>
        <dbReference type="Proteomes" id="UP000046395"/>
    </source>
</evidence>
<dbReference type="STRING" id="70415.A0A5S6Q9Y0"/>
<comment type="similarity">
    <text evidence="5">Belongs to the protein kinase superfamily.</text>
</comment>
<dbReference type="SUPFAM" id="SSF56112">
    <property type="entry name" value="Protein kinase-like (PK-like)"/>
    <property type="match status" value="1"/>
</dbReference>
<dbReference type="PANTHER" id="PTHR11909">
    <property type="entry name" value="CASEIN KINASE-RELATED"/>
    <property type="match status" value="1"/>
</dbReference>
<keyword evidence="2 4" id="KW-0547">Nucleotide-binding</keyword>
<dbReference type="AlphaFoldDB" id="A0A5S6Q9Y0"/>
<keyword evidence="5" id="KW-0808">Transferase</keyword>
<dbReference type="PROSITE" id="PS50011">
    <property type="entry name" value="PROTEIN_KINASE_DOM"/>
    <property type="match status" value="1"/>
</dbReference>
<dbReference type="InterPro" id="IPR017441">
    <property type="entry name" value="Protein_kinase_ATP_BS"/>
</dbReference>
<keyword evidence="7" id="KW-1185">Reference proteome</keyword>
<reference evidence="8" key="1">
    <citation type="submission" date="2019-12" db="UniProtKB">
        <authorList>
            <consortium name="WormBaseParasite"/>
        </authorList>
    </citation>
    <scope>IDENTIFICATION</scope>
</reference>
<protein>
    <recommendedName>
        <fullName evidence="1">non-specific serine/threonine protein kinase</fullName>
        <ecNumber evidence="1">2.7.11.1</ecNumber>
    </recommendedName>
</protein>
<keyword evidence="5" id="KW-0723">Serine/threonine-protein kinase</keyword>
<dbReference type="InterPro" id="IPR000719">
    <property type="entry name" value="Prot_kinase_dom"/>
</dbReference>
<dbReference type="Proteomes" id="UP000046395">
    <property type="component" value="Unassembled WGS sequence"/>
</dbReference>
<organism evidence="7 8">
    <name type="scientific">Trichuris muris</name>
    <name type="common">Mouse whipworm</name>
    <dbReference type="NCBI Taxonomy" id="70415"/>
    <lineage>
        <taxon>Eukaryota</taxon>
        <taxon>Metazoa</taxon>
        <taxon>Ecdysozoa</taxon>
        <taxon>Nematoda</taxon>
        <taxon>Enoplea</taxon>
        <taxon>Dorylaimia</taxon>
        <taxon>Trichinellida</taxon>
        <taxon>Trichuridae</taxon>
        <taxon>Trichuris</taxon>
    </lineage>
</organism>
<dbReference type="WBParaSite" id="TMUE_1000003767.1">
    <property type="protein sequence ID" value="TMUE_1000003767.1"/>
    <property type="gene ID" value="WBGene00288793"/>
</dbReference>
<feature type="domain" description="Protein kinase" evidence="6">
    <location>
        <begin position="19"/>
        <end position="278"/>
    </location>
</feature>
<accession>A0A5S6Q9Y0</accession>
<proteinExistence type="inferred from homology"/>
<dbReference type="PROSITE" id="PS00108">
    <property type="entry name" value="PROTEIN_KINASE_ST"/>
    <property type="match status" value="1"/>
</dbReference>
<evidence type="ECO:0000256" key="5">
    <source>
        <dbReference type="RuleBase" id="RU000304"/>
    </source>
</evidence>